<dbReference type="AlphaFoldDB" id="J3L1Y5"/>
<evidence type="ECO:0000313" key="2">
    <source>
        <dbReference type="Proteomes" id="UP000006038"/>
    </source>
</evidence>
<dbReference type="Gramene" id="OB01G32410.1">
    <property type="protein sequence ID" value="OB01G32410.1"/>
    <property type="gene ID" value="OB01G32410"/>
</dbReference>
<name>J3L1Y5_ORYBR</name>
<accession>J3L1Y5</accession>
<proteinExistence type="predicted"/>
<evidence type="ECO:0000313" key="1">
    <source>
        <dbReference type="EnsemblPlants" id="OB01G32410.1"/>
    </source>
</evidence>
<protein>
    <submittedName>
        <fullName evidence="1">Uncharacterized protein</fullName>
    </submittedName>
</protein>
<organism evidence="1">
    <name type="scientific">Oryza brachyantha</name>
    <name type="common">malo sina</name>
    <dbReference type="NCBI Taxonomy" id="4533"/>
    <lineage>
        <taxon>Eukaryota</taxon>
        <taxon>Viridiplantae</taxon>
        <taxon>Streptophyta</taxon>
        <taxon>Embryophyta</taxon>
        <taxon>Tracheophyta</taxon>
        <taxon>Spermatophyta</taxon>
        <taxon>Magnoliopsida</taxon>
        <taxon>Liliopsida</taxon>
        <taxon>Poales</taxon>
        <taxon>Poaceae</taxon>
        <taxon>BOP clade</taxon>
        <taxon>Oryzoideae</taxon>
        <taxon>Oryzeae</taxon>
        <taxon>Oryzinae</taxon>
        <taxon>Oryza</taxon>
    </lineage>
</organism>
<dbReference type="EnsemblPlants" id="OB01G32410.1">
    <property type="protein sequence ID" value="OB01G32410.1"/>
    <property type="gene ID" value="OB01G32410"/>
</dbReference>
<sequence>CTIAHGRIWCTVNQVVLKLHLKLLHPSWTRSKSANGLDSFASNGILSWIVLVGLKWPRILFWIGVDWASHSDGLDCIRCGQTKGVNPWIESMD</sequence>
<keyword evidence="2" id="KW-1185">Reference proteome</keyword>
<dbReference type="HOGENOM" id="CLU_2405875_0_0_1"/>
<reference evidence="1" key="2">
    <citation type="submission" date="2013-04" db="UniProtKB">
        <authorList>
            <consortium name="EnsemblPlants"/>
        </authorList>
    </citation>
    <scope>IDENTIFICATION</scope>
</reference>
<reference evidence="1" key="1">
    <citation type="journal article" date="2013" name="Nat. Commun.">
        <title>Whole-genome sequencing of Oryza brachyantha reveals mechanisms underlying Oryza genome evolution.</title>
        <authorList>
            <person name="Chen J."/>
            <person name="Huang Q."/>
            <person name="Gao D."/>
            <person name="Wang J."/>
            <person name="Lang Y."/>
            <person name="Liu T."/>
            <person name="Li B."/>
            <person name="Bai Z."/>
            <person name="Luis Goicoechea J."/>
            <person name="Liang C."/>
            <person name="Chen C."/>
            <person name="Zhang W."/>
            <person name="Sun S."/>
            <person name="Liao Y."/>
            <person name="Zhang X."/>
            <person name="Yang L."/>
            <person name="Song C."/>
            <person name="Wang M."/>
            <person name="Shi J."/>
            <person name="Liu G."/>
            <person name="Liu J."/>
            <person name="Zhou H."/>
            <person name="Zhou W."/>
            <person name="Yu Q."/>
            <person name="An N."/>
            <person name="Chen Y."/>
            <person name="Cai Q."/>
            <person name="Wang B."/>
            <person name="Liu B."/>
            <person name="Min J."/>
            <person name="Huang Y."/>
            <person name="Wu H."/>
            <person name="Li Z."/>
            <person name="Zhang Y."/>
            <person name="Yin Y."/>
            <person name="Song W."/>
            <person name="Jiang J."/>
            <person name="Jackson S.A."/>
            <person name="Wing R.A."/>
            <person name="Wang J."/>
            <person name="Chen M."/>
        </authorList>
    </citation>
    <scope>NUCLEOTIDE SEQUENCE [LARGE SCALE GENOMIC DNA]</scope>
    <source>
        <strain evidence="1">cv. IRGC 101232</strain>
    </source>
</reference>
<dbReference type="Proteomes" id="UP000006038">
    <property type="component" value="Chromosome 1"/>
</dbReference>